<organism evidence="6 7">
    <name type="scientific">Arctia plantaginis</name>
    <name type="common">Wood tiger moth</name>
    <name type="synonym">Phalaena plantaginis</name>
    <dbReference type="NCBI Taxonomy" id="874455"/>
    <lineage>
        <taxon>Eukaryota</taxon>
        <taxon>Metazoa</taxon>
        <taxon>Ecdysozoa</taxon>
        <taxon>Arthropoda</taxon>
        <taxon>Hexapoda</taxon>
        <taxon>Insecta</taxon>
        <taxon>Pterygota</taxon>
        <taxon>Neoptera</taxon>
        <taxon>Endopterygota</taxon>
        <taxon>Lepidoptera</taxon>
        <taxon>Glossata</taxon>
        <taxon>Ditrysia</taxon>
        <taxon>Noctuoidea</taxon>
        <taxon>Erebidae</taxon>
        <taxon>Arctiinae</taxon>
        <taxon>Arctia</taxon>
    </lineage>
</organism>
<gene>
    <name evidence="6" type="ORF">APLA_LOCUS16207</name>
</gene>
<dbReference type="GO" id="GO:0070403">
    <property type="term" value="F:NAD+ binding"/>
    <property type="evidence" value="ECO:0007669"/>
    <property type="project" value="UniProtKB-UniRule"/>
</dbReference>
<feature type="binding site" evidence="3 4">
    <location>
        <position position="196"/>
    </location>
    <ligand>
        <name>Zn(2+)</name>
        <dbReference type="ChEBI" id="CHEBI:29105"/>
    </ligand>
</feature>
<comment type="cofactor">
    <cofactor evidence="3">
        <name>Zn(2+)</name>
        <dbReference type="ChEBI" id="CHEBI:29105"/>
    </cofactor>
    <text evidence="3">Binds 1 zinc ion per subunit.</text>
</comment>
<feature type="binding site" evidence="3">
    <location>
        <begin position="259"/>
        <end position="261"/>
    </location>
    <ligand>
        <name>NAD(+)</name>
        <dbReference type="ChEBI" id="CHEBI:57540"/>
    </ligand>
</feature>
<dbReference type="InterPro" id="IPR029035">
    <property type="entry name" value="DHS-like_NAD/FAD-binding_dom"/>
</dbReference>
<dbReference type="GO" id="GO:0008270">
    <property type="term" value="F:zinc ion binding"/>
    <property type="evidence" value="ECO:0007669"/>
    <property type="project" value="UniProtKB-UniRule"/>
</dbReference>
<dbReference type="CDD" id="cd01412">
    <property type="entry name" value="SIRT5_Af1_CobB"/>
    <property type="match status" value="1"/>
</dbReference>
<comment type="function">
    <text evidence="3">NAD-dependent lysine demalonylase, desuccinylase and deglutarylase that specifically removes malonyl, succinyl and glutaryl groups on target proteins. Has weak NAD-dependent protein deacetylase activity; however this activity may not be physiologically relevant in vivo.</text>
</comment>
<reference evidence="6 7" key="1">
    <citation type="submission" date="2020-04" db="EMBL/GenBank/DDBJ databases">
        <authorList>
            <person name="Wallbank WR R."/>
            <person name="Pardo Diaz C."/>
            <person name="Kozak K."/>
            <person name="Martin S."/>
            <person name="Jiggins C."/>
            <person name="Moest M."/>
            <person name="Warren A I."/>
            <person name="Byers J.R.P. K."/>
            <person name="Montejo-Kovacevich G."/>
            <person name="Yen C E."/>
        </authorList>
    </citation>
    <scope>NUCLEOTIDE SEQUENCE [LARGE SCALE GENOMIC DNA]</scope>
</reference>
<dbReference type="AlphaFoldDB" id="A0A8S1B5G4"/>
<dbReference type="InterPro" id="IPR026591">
    <property type="entry name" value="Sirtuin_cat_small_dom_sf"/>
</dbReference>
<feature type="domain" description="Deacetylase sirtuin-type" evidence="5">
    <location>
        <begin position="20"/>
        <end position="287"/>
    </location>
</feature>
<dbReference type="PROSITE" id="PS50305">
    <property type="entry name" value="SIRTUIN"/>
    <property type="match status" value="1"/>
</dbReference>
<feature type="binding site" evidence="3">
    <location>
        <begin position="126"/>
        <end position="129"/>
    </location>
    <ligand>
        <name>NAD(+)</name>
        <dbReference type="ChEBI" id="CHEBI:57540"/>
    </ligand>
</feature>
<dbReference type="EC" id="2.3.1.-" evidence="3"/>
<keyword evidence="2 3" id="KW-0520">NAD</keyword>
<dbReference type="InterPro" id="IPR027546">
    <property type="entry name" value="Sirtuin_class_III"/>
</dbReference>
<comment type="caution">
    <text evidence="3">Lacks conserved residue(s) required for the propagation of feature annotation.</text>
</comment>
<comment type="catalytic activity">
    <reaction evidence="3">
        <text>N(6)-malonyl-L-lysyl-[protein] + NAD(+) + H2O = 2''-O-malonyl-ADP-D-ribose + nicotinamide + L-lysyl-[protein]</text>
        <dbReference type="Rhea" id="RHEA:47672"/>
        <dbReference type="Rhea" id="RHEA-COMP:9752"/>
        <dbReference type="Rhea" id="RHEA-COMP:11878"/>
        <dbReference type="ChEBI" id="CHEBI:15377"/>
        <dbReference type="ChEBI" id="CHEBI:17154"/>
        <dbReference type="ChEBI" id="CHEBI:29969"/>
        <dbReference type="ChEBI" id="CHEBI:57540"/>
        <dbReference type="ChEBI" id="CHEBI:87831"/>
        <dbReference type="ChEBI" id="CHEBI:87833"/>
    </reaction>
</comment>
<feature type="binding site" evidence="3">
    <location>
        <position position="277"/>
    </location>
    <ligand>
        <name>NAD(+)</name>
        <dbReference type="ChEBI" id="CHEBI:57540"/>
    </ligand>
</feature>
<keyword evidence="3 4" id="KW-0862">Zinc</keyword>
<dbReference type="InterPro" id="IPR026590">
    <property type="entry name" value="Ssirtuin_cat_dom"/>
</dbReference>
<comment type="domain">
    <text evidence="3">In contrast to class I sirtuins, class III sirtuins have only weak deacetylase activity. Difference in substrate specificity is probably due to a larger hydrophobic pocket with 2 residues (Tyr-89 and Arg-92) that bind to malonylated and succinylated substrates and define the specificity.</text>
</comment>
<comment type="subcellular location">
    <subcellularLocation>
        <location evidence="3">Mitochondrion</location>
    </subcellularLocation>
</comment>
<keyword evidence="7" id="KW-1185">Reference proteome</keyword>
<evidence type="ECO:0000256" key="1">
    <source>
        <dbReference type="ARBA" id="ARBA00022679"/>
    </source>
</evidence>
<dbReference type="Proteomes" id="UP000494106">
    <property type="component" value="Unassembled WGS sequence"/>
</dbReference>
<dbReference type="PANTHER" id="PTHR11085">
    <property type="entry name" value="NAD-DEPENDENT PROTEIN DEACYLASE SIRTUIN-5, MITOCHONDRIAL-RELATED"/>
    <property type="match status" value="1"/>
</dbReference>
<dbReference type="GO" id="GO:0005739">
    <property type="term" value="C:mitochondrion"/>
    <property type="evidence" value="ECO:0007669"/>
    <property type="project" value="UniProtKB-SubCell"/>
</dbReference>
<dbReference type="Gene3D" id="3.30.1600.10">
    <property type="entry name" value="SIR2/SIRT2 'Small Domain"/>
    <property type="match status" value="1"/>
</dbReference>
<dbReference type="GO" id="GO:0017136">
    <property type="term" value="F:histone deacetylase activity, NAD-dependent"/>
    <property type="evidence" value="ECO:0007669"/>
    <property type="project" value="TreeGrafter"/>
</dbReference>
<feature type="binding site" evidence="3">
    <location>
        <position position="92"/>
    </location>
    <ligand>
        <name>substrate</name>
    </ligand>
</feature>
<dbReference type="OrthoDB" id="424302at2759"/>
<feature type="binding site" evidence="4">
    <location>
        <position position="193"/>
    </location>
    <ligand>
        <name>Zn(2+)</name>
        <dbReference type="ChEBI" id="CHEBI:29105"/>
    </ligand>
</feature>
<keyword evidence="1 3" id="KW-0808">Transferase</keyword>
<comment type="similarity">
    <text evidence="3">Belongs to the sirtuin family. Class III subfamily.</text>
</comment>
<sequence>MYNGVRLLMHIHIIASKISRREFSNDMPKFKELLQSAKEVVVLSGAGISAESGIPTYRDKGDLWRTLPSSILNNPETFREDPGLVWEFYHHRREMALKAQPNAGHIAIAQYAQRHAADKKVTVVTQNIDGLHSRAGAKNVIELHGTLFKTRCTKCNEVLVNTDSPICPALQGKGSETSTQLYSDIPEKDLPHCKKCGALLRPHIVWYGELVESETIMRLEPVISKCNMLLVVGTSSIVYPAAAFPTVMSAGGSTVAEFNIEPAPASTMFDFYFVGPSATTLPVALSD</sequence>
<feature type="binding site" evidence="3 4">
    <location>
        <position position="152"/>
    </location>
    <ligand>
        <name>Zn(2+)</name>
        <dbReference type="ChEBI" id="CHEBI:29105"/>
    </ligand>
</feature>
<protein>
    <recommendedName>
        <fullName evidence="3">NAD-dependent protein deacylase</fullName>
        <ecNumber evidence="3">2.3.1.-</ecNumber>
    </recommendedName>
    <alternativeName>
        <fullName evidence="3">Regulatory protein SIR2 homolog 5</fullName>
    </alternativeName>
</protein>
<comment type="catalytic activity">
    <reaction evidence="3">
        <text>N(6)-glutaryl-L-lysyl-[protein] + NAD(+) + H2O = 2''-O-glutaryl-ADP-D-ribose + nicotinamide + L-lysyl-[protein]</text>
        <dbReference type="Rhea" id="RHEA:47664"/>
        <dbReference type="Rhea" id="RHEA-COMP:9752"/>
        <dbReference type="Rhea" id="RHEA-COMP:11875"/>
        <dbReference type="ChEBI" id="CHEBI:15377"/>
        <dbReference type="ChEBI" id="CHEBI:17154"/>
        <dbReference type="ChEBI" id="CHEBI:29969"/>
        <dbReference type="ChEBI" id="CHEBI:57540"/>
        <dbReference type="ChEBI" id="CHEBI:87828"/>
        <dbReference type="ChEBI" id="CHEBI:87829"/>
    </reaction>
</comment>
<dbReference type="Gene3D" id="3.40.50.1220">
    <property type="entry name" value="TPP-binding domain"/>
    <property type="match status" value="1"/>
</dbReference>
<feature type="active site" description="Proton acceptor" evidence="3 4">
    <location>
        <position position="144"/>
    </location>
</feature>
<evidence type="ECO:0000313" key="6">
    <source>
        <dbReference type="EMBL" id="CAB3257839.1"/>
    </source>
</evidence>
<keyword evidence="3" id="KW-0496">Mitochondrion</keyword>
<evidence type="ECO:0000256" key="4">
    <source>
        <dbReference type="PROSITE-ProRule" id="PRU00236"/>
    </source>
</evidence>
<comment type="caution">
    <text evidence="6">The sequence shown here is derived from an EMBL/GenBank/DDBJ whole genome shotgun (WGS) entry which is preliminary data.</text>
</comment>
<comment type="catalytic activity">
    <reaction evidence="3">
        <text>N(6)-succinyl-L-lysyl-[protein] + NAD(+) + H2O = 2''-O-succinyl-ADP-D-ribose + nicotinamide + L-lysyl-[protein]</text>
        <dbReference type="Rhea" id="RHEA:47668"/>
        <dbReference type="Rhea" id="RHEA-COMP:9752"/>
        <dbReference type="Rhea" id="RHEA-COMP:11877"/>
        <dbReference type="ChEBI" id="CHEBI:15377"/>
        <dbReference type="ChEBI" id="CHEBI:17154"/>
        <dbReference type="ChEBI" id="CHEBI:29969"/>
        <dbReference type="ChEBI" id="CHEBI:57540"/>
        <dbReference type="ChEBI" id="CHEBI:87830"/>
        <dbReference type="ChEBI" id="CHEBI:87832"/>
    </reaction>
</comment>
<evidence type="ECO:0000259" key="5">
    <source>
        <dbReference type="PROSITE" id="PS50305"/>
    </source>
</evidence>
<dbReference type="PANTHER" id="PTHR11085:SF10">
    <property type="entry name" value="NAD-DEPENDENT PROTEIN DEACYLASE SIRTUIN-5, MITOCHONDRIAL-RELATED"/>
    <property type="match status" value="1"/>
</dbReference>
<evidence type="ECO:0000313" key="7">
    <source>
        <dbReference type="Proteomes" id="UP000494106"/>
    </source>
</evidence>
<dbReference type="Pfam" id="PF02146">
    <property type="entry name" value="SIR2"/>
    <property type="match status" value="1"/>
</dbReference>
<dbReference type="EMBL" id="CADEBC010000592">
    <property type="protein sequence ID" value="CAB3257839.1"/>
    <property type="molecule type" value="Genomic_DNA"/>
</dbReference>
<dbReference type="SUPFAM" id="SSF52467">
    <property type="entry name" value="DHS-like NAD/FAD-binding domain"/>
    <property type="match status" value="1"/>
</dbReference>
<dbReference type="InterPro" id="IPR050134">
    <property type="entry name" value="NAD-dep_sirtuin_deacylases"/>
</dbReference>
<proteinExistence type="inferred from homology"/>
<dbReference type="GO" id="GO:0036054">
    <property type="term" value="F:protein-malonyllysine demalonylase activity"/>
    <property type="evidence" value="ECO:0007669"/>
    <property type="project" value="UniProtKB-UniRule"/>
</dbReference>
<feature type="binding site" evidence="3">
    <location>
        <position position="89"/>
    </location>
    <ligand>
        <name>substrate</name>
    </ligand>
</feature>
<feature type="binding site" evidence="3">
    <location>
        <begin position="45"/>
        <end position="64"/>
    </location>
    <ligand>
        <name>NAD(+)</name>
        <dbReference type="ChEBI" id="CHEBI:57540"/>
    </ligand>
</feature>
<feature type="binding site" evidence="3">
    <location>
        <begin position="233"/>
        <end position="235"/>
    </location>
    <ligand>
        <name>NAD(+)</name>
        <dbReference type="ChEBI" id="CHEBI:57540"/>
    </ligand>
</feature>
<dbReference type="GO" id="GO:0036055">
    <property type="term" value="F:protein-succinyllysine desuccinylase activity"/>
    <property type="evidence" value="ECO:0007669"/>
    <property type="project" value="UniProtKB-UniRule"/>
</dbReference>
<name>A0A8S1B5G4_ARCPL</name>
<accession>A0A8S1B5G4</accession>
<dbReference type="InterPro" id="IPR003000">
    <property type="entry name" value="Sirtuin"/>
</dbReference>
<dbReference type="HAMAP" id="MF_01121">
    <property type="entry name" value="Sirtuin_ClassIII"/>
    <property type="match status" value="1"/>
</dbReference>
<evidence type="ECO:0000256" key="2">
    <source>
        <dbReference type="ARBA" id="ARBA00023027"/>
    </source>
</evidence>
<evidence type="ECO:0000256" key="3">
    <source>
        <dbReference type="HAMAP-Rule" id="MF_03160"/>
    </source>
</evidence>
<keyword evidence="3 4" id="KW-0479">Metal-binding</keyword>
<feature type="binding site" evidence="4">
    <location>
        <position position="155"/>
    </location>
    <ligand>
        <name>Zn(2+)</name>
        <dbReference type="ChEBI" id="CHEBI:29105"/>
    </ligand>
</feature>
<dbReference type="GO" id="GO:0005634">
    <property type="term" value="C:nucleus"/>
    <property type="evidence" value="ECO:0007669"/>
    <property type="project" value="TreeGrafter"/>
</dbReference>